<dbReference type="InterPro" id="IPR029052">
    <property type="entry name" value="Metallo-depent_PP-like"/>
</dbReference>
<evidence type="ECO:0000313" key="2">
    <source>
        <dbReference type="Proteomes" id="UP000092124"/>
    </source>
</evidence>
<organism evidence="1 2">
    <name type="scientific">Neotoma lepida</name>
    <name type="common">Desert woodrat</name>
    <dbReference type="NCBI Taxonomy" id="56216"/>
    <lineage>
        <taxon>Eukaryota</taxon>
        <taxon>Metazoa</taxon>
        <taxon>Chordata</taxon>
        <taxon>Craniata</taxon>
        <taxon>Vertebrata</taxon>
        <taxon>Euteleostomi</taxon>
        <taxon>Mammalia</taxon>
        <taxon>Eutheria</taxon>
        <taxon>Euarchontoglires</taxon>
        <taxon>Glires</taxon>
        <taxon>Rodentia</taxon>
        <taxon>Myomorpha</taxon>
        <taxon>Muroidea</taxon>
        <taxon>Cricetidae</taxon>
        <taxon>Neotominae</taxon>
        <taxon>Neotoma</taxon>
    </lineage>
</organism>
<gene>
    <name evidence="1" type="ORF">A6R68_12240</name>
</gene>
<dbReference type="Gene3D" id="3.60.21.10">
    <property type="match status" value="1"/>
</dbReference>
<dbReference type="Proteomes" id="UP000092124">
    <property type="component" value="Unassembled WGS sequence"/>
</dbReference>
<accession>A0A1A6H3M2</accession>
<keyword evidence="2" id="KW-1185">Reference proteome</keyword>
<name>A0A1A6H3M2_NEOLE</name>
<reference evidence="1 2" key="1">
    <citation type="submission" date="2016-06" db="EMBL/GenBank/DDBJ databases">
        <title>The Draft Genome Sequence and Annotation of the Desert Woodrat Neotoma lepida.</title>
        <authorList>
            <person name="Campbell M."/>
            <person name="Oakeson K.F."/>
            <person name="Yandell M."/>
            <person name="Halpert J.R."/>
            <person name="Dearing D."/>
        </authorList>
    </citation>
    <scope>NUCLEOTIDE SEQUENCE [LARGE SCALE GENOMIC DNA]</scope>
    <source>
        <strain evidence="1">417</strain>
        <tissue evidence="1">Liver</tissue>
    </source>
</reference>
<feature type="non-terminal residue" evidence="1">
    <location>
        <position position="1"/>
    </location>
</feature>
<evidence type="ECO:0000313" key="1">
    <source>
        <dbReference type="EMBL" id="OBS73183.1"/>
    </source>
</evidence>
<dbReference type="STRING" id="56216.A0A1A6H3M2"/>
<protein>
    <submittedName>
        <fullName evidence="1">Uncharacterized protein</fullName>
    </submittedName>
</protein>
<sequence>AVQEQQLVLVGVIMDKLFTKELDQWIEQLNKCKQLSKSQVKSLCEKAKESNVQEVRCPVTV</sequence>
<comment type="caution">
    <text evidence="1">The sequence shown here is derived from an EMBL/GenBank/DDBJ whole genome shotgun (WGS) entry which is preliminary data.</text>
</comment>
<dbReference type="OrthoDB" id="9805264at2759"/>
<dbReference type="EMBL" id="LZPO01053890">
    <property type="protein sequence ID" value="OBS73183.1"/>
    <property type="molecule type" value="Genomic_DNA"/>
</dbReference>
<dbReference type="AlphaFoldDB" id="A0A1A6H3M2"/>
<proteinExistence type="predicted"/>